<dbReference type="OrthoDB" id="9807055at2"/>
<organism evidence="8 9">
    <name type="scientific">Desulfocicer vacuolatum DSM 3385</name>
    <dbReference type="NCBI Taxonomy" id="1121400"/>
    <lineage>
        <taxon>Bacteria</taxon>
        <taxon>Pseudomonadati</taxon>
        <taxon>Thermodesulfobacteriota</taxon>
        <taxon>Desulfobacteria</taxon>
        <taxon>Desulfobacterales</taxon>
        <taxon>Desulfobacteraceae</taxon>
        <taxon>Desulfocicer</taxon>
    </lineage>
</organism>
<evidence type="ECO:0000256" key="6">
    <source>
        <dbReference type="SAM" id="SignalP"/>
    </source>
</evidence>
<reference evidence="8 9" key="1">
    <citation type="submission" date="2017-04" db="EMBL/GenBank/DDBJ databases">
        <authorList>
            <person name="Afonso C.L."/>
            <person name="Miller P.J."/>
            <person name="Scott M.A."/>
            <person name="Spackman E."/>
            <person name="Goraichik I."/>
            <person name="Dimitrov K.M."/>
            <person name="Suarez D.L."/>
            <person name="Swayne D.E."/>
        </authorList>
    </citation>
    <scope>NUCLEOTIDE SEQUENCE [LARGE SCALE GENOMIC DNA]</scope>
    <source>
        <strain evidence="8 9">DSM 3385</strain>
    </source>
</reference>
<gene>
    <name evidence="8" type="ORF">SAMN02746065_10657</name>
</gene>
<keyword evidence="9" id="KW-1185">Reference proteome</keyword>
<proteinExistence type="inferred from homology"/>
<evidence type="ECO:0000256" key="2">
    <source>
        <dbReference type="ARBA" id="ARBA00022670"/>
    </source>
</evidence>
<keyword evidence="8" id="KW-0449">Lipoprotein</keyword>
<name>A0A1W2ARY0_9BACT</name>
<dbReference type="Proteomes" id="UP000192418">
    <property type="component" value="Unassembled WGS sequence"/>
</dbReference>
<dbReference type="Gene3D" id="3.90.1720.10">
    <property type="entry name" value="endopeptidase domain like (from Nostoc punctiforme)"/>
    <property type="match status" value="1"/>
</dbReference>
<dbReference type="InterPro" id="IPR000064">
    <property type="entry name" value="NLP_P60_dom"/>
</dbReference>
<dbReference type="PANTHER" id="PTHR47360">
    <property type="entry name" value="MUREIN DD-ENDOPEPTIDASE MEPS/MUREIN LD-CARBOXYPEPTIDASE"/>
    <property type="match status" value="1"/>
</dbReference>
<dbReference type="PANTHER" id="PTHR47360:SF1">
    <property type="entry name" value="ENDOPEPTIDASE NLPC-RELATED"/>
    <property type="match status" value="1"/>
</dbReference>
<dbReference type="SUPFAM" id="SSF54001">
    <property type="entry name" value="Cysteine proteinases"/>
    <property type="match status" value="1"/>
</dbReference>
<feature type="domain" description="NlpC/P60" evidence="7">
    <location>
        <begin position="46"/>
        <end position="167"/>
    </location>
</feature>
<dbReference type="AlphaFoldDB" id="A0A1W2ARY0"/>
<evidence type="ECO:0000313" key="8">
    <source>
        <dbReference type="EMBL" id="SMC63445.1"/>
    </source>
</evidence>
<evidence type="ECO:0000313" key="9">
    <source>
        <dbReference type="Proteomes" id="UP000192418"/>
    </source>
</evidence>
<dbReference type="GO" id="GO:0006508">
    <property type="term" value="P:proteolysis"/>
    <property type="evidence" value="ECO:0007669"/>
    <property type="project" value="UniProtKB-KW"/>
</dbReference>
<dbReference type="Pfam" id="PF00877">
    <property type="entry name" value="NLPC_P60"/>
    <property type="match status" value="1"/>
</dbReference>
<keyword evidence="5" id="KW-0788">Thiol protease</keyword>
<feature type="signal peptide" evidence="6">
    <location>
        <begin position="1"/>
        <end position="20"/>
    </location>
</feature>
<dbReference type="GO" id="GO:0008234">
    <property type="term" value="F:cysteine-type peptidase activity"/>
    <property type="evidence" value="ECO:0007669"/>
    <property type="project" value="UniProtKB-KW"/>
</dbReference>
<evidence type="ECO:0000256" key="5">
    <source>
        <dbReference type="ARBA" id="ARBA00022807"/>
    </source>
</evidence>
<evidence type="ECO:0000256" key="1">
    <source>
        <dbReference type="ARBA" id="ARBA00007074"/>
    </source>
</evidence>
<accession>A0A1W2ARY0</accession>
<evidence type="ECO:0000256" key="4">
    <source>
        <dbReference type="ARBA" id="ARBA00022801"/>
    </source>
</evidence>
<dbReference type="PROSITE" id="PS51935">
    <property type="entry name" value="NLPC_P60"/>
    <property type="match status" value="1"/>
</dbReference>
<comment type="similarity">
    <text evidence="1">Belongs to the peptidase C40 family.</text>
</comment>
<protein>
    <submittedName>
        <fullName evidence="8">Lipoprotein Spr/probable lipoprotein NlpC</fullName>
    </submittedName>
</protein>
<sequence>MYTVKALFFMLLLLYLPACGGGSSGYAGSISPAPPSQSIVKLDHAEKTRQALMDQYEKWANTPYRSGGMGQEGVDCSALVHLIFLQKFGISLPRTVARQARVGKRVNRKNLKPGHLVFFKTGTRSRHVGIYVGNEKFLHASAKKGVIISTLKNPYWAPRIWKVIKVK</sequence>
<evidence type="ECO:0000256" key="3">
    <source>
        <dbReference type="ARBA" id="ARBA00022729"/>
    </source>
</evidence>
<keyword evidence="2" id="KW-0645">Protease</keyword>
<dbReference type="InterPro" id="IPR052062">
    <property type="entry name" value="Murein_DD/LD_carboxypeptidase"/>
</dbReference>
<dbReference type="STRING" id="1121400.SAMN02746065_10657"/>
<dbReference type="InterPro" id="IPR038765">
    <property type="entry name" value="Papain-like_cys_pep_sf"/>
</dbReference>
<keyword evidence="4" id="KW-0378">Hydrolase</keyword>
<keyword evidence="3 6" id="KW-0732">Signal</keyword>
<feature type="chain" id="PRO_5012709609" evidence="6">
    <location>
        <begin position="21"/>
        <end position="167"/>
    </location>
</feature>
<evidence type="ECO:0000259" key="7">
    <source>
        <dbReference type="PROSITE" id="PS51935"/>
    </source>
</evidence>
<dbReference type="EMBL" id="FWXY01000006">
    <property type="protein sequence ID" value="SMC63445.1"/>
    <property type="molecule type" value="Genomic_DNA"/>
</dbReference>